<reference evidence="6 7" key="1">
    <citation type="journal article" date="2016" name="Nat. Commun.">
        <title>Thousands of microbial genomes shed light on interconnected biogeochemical processes in an aquifer system.</title>
        <authorList>
            <person name="Anantharaman K."/>
            <person name="Brown C.T."/>
            <person name="Hug L.A."/>
            <person name="Sharon I."/>
            <person name="Castelle C.J."/>
            <person name="Probst A.J."/>
            <person name="Thomas B.C."/>
            <person name="Singh A."/>
            <person name="Wilkins M.J."/>
            <person name="Karaoz U."/>
            <person name="Brodie E.L."/>
            <person name="Williams K.H."/>
            <person name="Hubbard S.S."/>
            <person name="Banfield J.F."/>
        </authorList>
    </citation>
    <scope>NUCLEOTIDE SEQUENCE [LARGE SCALE GENOMIC DNA]</scope>
</reference>
<comment type="caution">
    <text evidence="4">Lacks conserved residue(s) required for the propagation of feature annotation.</text>
</comment>
<dbReference type="EMBL" id="MFTC01000089">
    <property type="protein sequence ID" value="OGI49780.1"/>
    <property type="molecule type" value="Genomic_DNA"/>
</dbReference>
<dbReference type="AlphaFoldDB" id="A0A1F6TXD6"/>
<name>A0A1F6TXD6_9PROT</name>
<feature type="active site" description="Nucleophile" evidence="4">
    <location>
        <position position="46"/>
    </location>
</feature>
<feature type="short sequence motif" description="GXSXG" evidence="4">
    <location>
        <begin position="44"/>
        <end position="48"/>
    </location>
</feature>
<evidence type="ECO:0000256" key="1">
    <source>
        <dbReference type="ARBA" id="ARBA00022801"/>
    </source>
</evidence>
<evidence type="ECO:0000313" key="6">
    <source>
        <dbReference type="EMBL" id="OGI49780.1"/>
    </source>
</evidence>
<dbReference type="Proteomes" id="UP000179037">
    <property type="component" value="Unassembled WGS sequence"/>
</dbReference>
<dbReference type="InterPro" id="IPR050301">
    <property type="entry name" value="NTE"/>
</dbReference>
<dbReference type="PROSITE" id="PS51635">
    <property type="entry name" value="PNPLA"/>
    <property type="match status" value="1"/>
</dbReference>
<feature type="domain" description="PNPLA" evidence="5">
    <location>
        <begin position="8"/>
        <end position="221"/>
    </location>
</feature>
<proteinExistence type="predicted"/>
<evidence type="ECO:0000259" key="5">
    <source>
        <dbReference type="PROSITE" id="PS51635"/>
    </source>
</evidence>
<dbReference type="InterPro" id="IPR002641">
    <property type="entry name" value="PNPLA_dom"/>
</dbReference>
<feature type="active site" description="Proton acceptor" evidence="4">
    <location>
        <position position="208"/>
    </location>
</feature>
<dbReference type="GO" id="GO:0016787">
    <property type="term" value="F:hydrolase activity"/>
    <property type="evidence" value="ECO:0007669"/>
    <property type="project" value="UniProtKB-UniRule"/>
</dbReference>
<organism evidence="6 7">
    <name type="scientific">Candidatus Muproteobacteria bacterium RIFCSPLOWO2_01_FULL_60_18</name>
    <dbReference type="NCBI Taxonomy" id="1817768"/>
    <lineage>
        <taxon>Bacteria</taxon>
        <taxon>Pseudomonadati</taxon>
        <taxon>Pseudomonadota</taxon>
        <taxon>Candidatus Muproteobacteria</taxon>
    </lineage>
</organism>
<dbReference type="Gene3D" id="3.40.1090.10">
    <property type="entry name" value="Cytosolic phospholipase A2 catalytic domain"/>
    <property type="match status" value="1"/>
</dbReference>
<dbReference type="SUPFAM" id="SSF52151">
    <property type="entry name" value="FabD/lysophospholipase-like"/>
    <property type="match status" value="1"/>
</dbReference>
<sequence length="380" mass="42318">MDKPEVGLILAGGGARAAYQVGVLQAVADMLPPEAPNPFDVICGTSAGAINAATLAIFARRFRRAVRRLNLVWQNFEVGHVYRADLPSILSTGFRWFLALLLGGLGRRNPPALFDRAPLRQLLETRLPCERIQESIDAGYLRALSVTCSGYDSGESMTFYQAAATVKPWRRVRRIGAPAIITIDHLMASSAIPFVFAAEKIHREYFGDGSMRQTAPLSPAVHLGAERVLVIGVRQEADVTERTQDGEYPSLAQIAGHVLNSIFLDTLEADLERLKRINRTIDLIPQHHLREGGVTLRKVDVLVISPSEDPEKIAARHMHHLPRAVRFLLRGVGARRRVGANLVSYLLFERPYCRELIALGYRDAMHRKEEILRFLEMPPA</sequence>
<dbReference type="InterPro" id="IPR016035">
    <property type="entry name" value="Acyl_Trfase/lysoPLipase"/>
</dbReference>
<dbReference type="GO" id="GO:0016042">
    <property type="term" value="P:lipid catabolic process"/>
    <property type="evidence" value="ECO:0007669"/>
    <property type="project" value="UniProtKB-UniRule"/>
</dbReference>
<dbReference type="PANTHER" id="PTHR14226:SF57">
    <property type="entry name" value="BLR7027 PROTEIN"/>
    <property type="match status" value="1"/>
</dbReference>
<keyword evidence="1 4" id="KW-0378">Hydrolase</keyword>
<keyword evidence="3 4" id="KW-0443">Lipid metabolism</keyword>
<accession>A0A1F6TXD6</accession>
<protein>
    <submittedName>
        <fullName evidence="6">Patatin</fullName>
    </submittedName>
</protein>
<dbReference type="Pfam" id="PF01734">
    <property type="entry name" value="Patatin"/>
    <property type="match status" value="1"/>
</dbReference>
<evidence type="ECO:0000256" key="4">
    <source>
        <dbReference type="PROSITE-ProRule" id="PRU01161"/>
    </source>
</evidence>
<dbReference type="STRING" id="1817768.A3A87_10220"/>
<comment type="caution">
    <text evidence="6">The sequence shown here is derived from an EMBL/GenBank/DDBJ whole genome shotgun (WGS) entry which is preliminary data.</text>
</comment>
<evidence type="ECO:0000256" key="3">
    <source>
        <dbReference type="ARBA" id="ARBA00023098"/>
    </source>
</evidence>
<keyword evidence="2 4" id="KW-0442">Lipid degradation</keyword>
<evidence type="ECO:0000256" key="2">
    <source>
        <dbReference type="ARBA" id="ARBA00022963"/>
    </source>
</evidence>
<gene>
    <name evidence="6" type="ORF">A3A87_10220</name>
</gene>
<dbReference type="PANTHER" id="PTHR14226">
    <property type="entry name" value="NEUROPATHY TARGET ESTERASE/SWISS CHEESE D.MELANOGASTER"/>
    <property type="match status" value="1"/>
</dbReference>
<evidence type="ECO:0000313" key="7">
    <source>
        <dbReference type="Proteomes" id="UP000179037"/>
    </source>
</evidence>